<keyword evidence="1" id="KW-1133">Transmembrane helix</keyword>
<keyword evidence="3" id="KW-1185">Reference proteome</keyword>
<gene>
    <name evidence="2" type="ORF">GGQ72_001435</name>
</gene>
<protein>
    <submittedName>
        <fullName evidence="2">Na+-transporting methylmalonyl-CoA/oxaloacetate decarboxylase gamma subunit</fullName>
    </submittedName>
</protein>
<sequence length="40" mass="4503">MRNSLFFIDLLQRSALVRLLGVGVVLALLWLAVHWAISLP</sequence>
<dbReference type="RefSeq" id="WP_280139160.1">
    <property type="nucleotide sequence ID" value="NZ_CP049250.1"/>
</dbReference>
<dbReference type="EMBL" id="JACIEC010000001">
    <property type="protein sequence ID" value="MBB4142936.1"/>
    <property type="molecule type" value="Genomic_DNA"/>
</dbReference>
<proteinExistence type="predicted"/>
<evidence type="ECO:0000313" key="2">
    <source>
        <dbReference type="EMBL" id="MBB4142936.1"/>
    </source>
</evidence>
<comment type="caution">
    <text evidence="2">The sequence shown here is derived from an EMBL/GenBank/DDBJ whole genome shotgun (WGS) entry which is preliminary data.</text>
</comment>
<keyword evidence="1" id="KW-0812">Transmembrane</keyword>
<reference evidence="2 3" key="1">
    <citation type="submission" date="2020-08" db="EMBL/GenBank/DDBJ databases">
        <title>Genomic Encyclopedia of Type Strains, Phase IV (KMG-IV): sequencing the most valuable type-strain genomes for metagenomic binning, comparative biology and taxonomic classification.</title>
        <authorList>
            <person name="Goeker M."/>
        </authorList>
    </citation>
    <scope>NUCLEOTIDE SEQUENCE [LARGE SCALE GENOMIC DNA]</scope>
    <source>
        <strain evidence="2 3">DSM 29514</strain>
    </source>
</reference>
<dbReference type="AlphaFoldDB" id="A0A7W6LEJ0"/>
<accession>A0A7W6LEJ0</accession>
<organism evidence="2 3">
    <name type="scientific">Rhizobium rhizoryzae</name>
    <dbReference type="NCBI Taxonomy" id="451876"/>
    <lineage>
        <taxon>Bacteria</taxon>
        <taxon>Pseudomonadati</taxon>
        <taxon>Pseudomonadota</taxon>
        <taxon>Alphaproteobacteria</taxon>
        <taxon>Hyphomicrobiales</taxon>
        <taxon>Rhizobiaceae</taxon>
        <taxon>Rhizobium/Agrobacterium group</taxon>
        <taxon>Rhizobium</taxon>
    </lineage>
</organism>
<evidence type="ECO:0000256" key="1">
    <source>
        <dbReference type="SAM" id="Phobius"/>
    </source>
</evidence>
<name>A0A7W6LEJ0_9HYPH</name>
<evidence type="ECO:0000313" key="3">
    <source>
        <dbReference type="Proteomes" id="UP000519897"/>
    </source>
</evidence>
<dbReference type="Proteomes" id="UP000519897">
    <property type="component" value="Unassembled WGS sequence"/>
</dbReference>
<feature type="transmembrane region" description="Helical" evidence="1">
    <location>
        <begin position="16"/>
        <end position="37"/>
    </location>
</feature>
<keyword evidence="1" id="KW-0472">Membrane</keyword>